<dbReference type="Proteomes" id="UP000051913">
    <property type="component" value="Unassembled WGS sequence"/>
</dbReference>
<proteinExistence type="predicted"/>
<dbReference type="InterPro" id="IPR002477">
    <property type="entry name" value="Peptidoglycan-bd-like"/>
</dbReference>
<organism evidence="3 4">
    <name type="scientific">Bradyrhizobium valentinum</name>
    <dbReference type="NCBI Taxonomy" id="1518501"/>
    <lineage>
        <taxon>Bacteria</taxon>
        <taxon>Pseudomonadati</taxon>
        <taxon>Pseudomonadota</taxon>
        <taxon>Alphaproteobacteria</taxon>
        <taxon>Hyphomicrobiales</taxon>
        <taxon>Nitrobacteraceae</taxon>
        <taxon>Bradyrhizobium</taxon>
    </lineage>
</organism>
<dbReference type="STRING" id="1518501.CQ10_37870"/>
<keyword evidence="1" id="KW-0812">Transmembrane</keyword>
<dbReference type="SUPFAM" id="SSF47090">
    <property type="entry name" value="PGBD-like"/>
    <property type="match status" value="1"/>
</dbReference>
<protein>
    <submittedName>
        <fullName evidence="3">Peptidoglycan-binding protein</fullName>
    </submittedName>
</protein>
<evidence type="ECO:0000259" key="2">
    <source>
        <dbReference type="Pfam" id="PF01471"/>
    </source>
</evidence>
<reference evidence="3 4" key="1">
    <citation type="submission" date="2014-03" db="EMBL/GenBank/DDBJ databases">
        <title>Bradyrhizobium valentinum sp. nov., isolated from effective nodules of Lupinus mariae-josephae, a lupine endemic of basic-lime soils in Eastern Spain.</title>
        <authorList>
            <person name="Duran D."/>
            <person name="Rey L."/>
            <person name="Navarro A."/>
            <person name="Busquets A."/>
            <person name="Imperial J."/>
            <person name="Ruiz-Argueso T."/>
        </authorList>
    </citation>
    <scope>NUCLEOTIDE SEQUENCE [LARGE SCALE GENOMIC DNA]</scope>
    <source>
        <strain evidence="3 4">LmjM3</strain>
    </source>
</reference>
<name>A0A0R3K0Z0_9BRAD</name>
<keyword evidence="1" id="KW-0472">Membrane</keyword>
<dbReference type="OrthoDB" id="8092964at2"/>
<sequence length="583" mass="60931">MVAKRVNVLWAILGVVGGMALGAWYMGSRIQSPAEMAARTAPPEASPILVPVESRVLSSDVVTRGTVRFGLPQPISIAPSTVKGGVGLISSLPRPNTNFGEGEVILSASGRPVFVLQGVAPAFRDMAPGTSGGDVRQLEEALARLGFDPGTVDGNYDQKTSAAVERMYKKAGWDPYAPTREQRAAVVALEREWSDAARAQLAAEATRETAMKAVAAARAIAEQNTRQAALDSAARVGDSRQLADARSGKSLALETERARAAHSATAASADVATQMADRALIVLDPRQTETARAAAEAKLKVARAAQRKAKMEADLAIQTASRETALVDERIRVAEGAVKAARLEGERSVRAALEQQELAEFDVKVASERAQRLNAELTAARAKLGVQVPADEVVFIPSLPIRVNEVTAAVAANASGPVMSVTDNQLSIDSQLPLEAAPLVKPGMKVAIDEQALGIKATGIVETVANTPGTRGVDGYHFYLGVRVETTPVLLAGFSVRLTIPIETSKGAVTAVPTSAVSLAADGTSRVLVDRGGKQEYVTVQPGLSTGGYVEVNAPDDGRLVPGQLVVVGYKIAEPAAAPATVK</sequence>
<dbReference type="Pfam" id="PF01471">
    <property type="entry name" value="PG_binding_1"/>
    <property type="match status" value="1"/>
</dbReference>
<dbReference type="AlphaFoldDB" id="A0A0R3K0Z0"/>
<dbReference type="InterPro" id="IPR036365">
    <property type="entry name" value="PGBD-like_sf"/>
</dbReference>
<evidence type="ECO:0000313" key="3">
    <source>
        <dbReference type="EMBL" id="KRQ89352.1"/>
    </source>
</evidence>
<feature type="transmembrane region" description="Helical" evidence="1">
    <location>
        <begin position="7"/>
        <end position="26"/>
    </location>
</feature>
<dbReference type="InterPro" id="IPR036366">
    <property type="entry name" value="PGBDSf"/>
</dbReference>
<comment type="caution">
    <text evidence="3">The sequence shown here is derived from an EMBL/GenBank/DDBJ whole genome shotgun (WGS) entry which is preliminary data.</text>
</comment>
<feature type="domain" description="Peptidoglycan binding-like" evidence="2">
    <location>
        <begin position="131"/>
        <end position="172"/>
    </location>
</feature>
<evidence type="ECO:0000256" key="1">
    <source>
        <dbReference type="SAM" id="Phobius"/>
    </source>
</evidence>
<dbReference type="Gene3D" id="1.10.101.10">
    <property type="entry name" value="PGBD-like superfamily/PGBD"/>
    <property type="match status" value="1"/>
</dbReference>
<accession>A0A0R3K0Z0</accession>
<keyword evidence="1" id="KW-1133">Transmembrane helix</keyword>
<dbReference type="Gene3D" id="2.40.420.20">
    <property type="match status" value="1"/>
</dbReference>
<keyword evidence="4" id="KW-1185">Reference proteome</keyword>
<dbReference type="EMBL" id="LLXX01000239">
    <property type="protein sequence ID" value="KRQ89352.1"/>
    <property type="molecule type" value="Genomic_DNA"/>
</dbReference>
<gene>
    <name evidence="3" type="ORF">CP49_14180</name>
</gene>
<evidence type="ECO:0000313" key="4">
    <source>
        <dbReference type="Proteomes" id="UP000051913"/>
    </source>
</evidence>
<dbReference type="RefSeq" id="WP_057855790.1">
    <property type="nucleotide sequence ID" value="NZ_LLXX01000239.1"/>
</dbReference>